<sequence length="321" mass="35371">MAYYYGAFRQCFFIPKPTFTEHELADQAGRVLIVTGGYAGVGKELCKMLYQRNGTVYLAGRSKEKADAAIADIRSSVTSSEGRLEFLHVDLADLPSIKASVEDFMRREQRLDVLTNNAGVMTPPVGSKTAQNYELQMGTNCLGPFLFTKLLTPLLEKTASSSPAGAVRVTWAASLATAGAPTGGVAFDQSGHAKVHNNRLTDYAQTKASNCLLAREFQSRVGDRSNIVSNSWNPGNLTSELQRHQAGFEAWFTKLLVYPTKFGGYTELFAGFSPEAGLKEHRGRYIGPWGRFVPLRADIEENEAGARQFWEWCEKETAPYA</sequence>
<evidence type="ECO:0000313" key="5">
    <source>
        <dbReference type="Proteomes" id="UP001310890"/>
    </source>
</evidence>
<dbReference type="Gene3D" id="3.40.50.720">
    <property type="entry name" value="NAD(P)-binding Rossmann-like Domain"/>
    <property type="match status" value="1"/>
</dbReference>
<accession>A0AAN7THZ4</accession>
<reference evidence="4" key="1">
    <citation type="submission" date="2023-08" db="EMBL/GenBank/DDBJ databases">
        <title>Black Yeasts Isolated from many extreme environments.</title>
        <authorList>
            <person name="Coleine C."/>
            <person name="Stajich J.E."/>
            <person name="Selbmann L."/>
        </authorList>
    </citation>
    <scope>NUCLEOTIDE SEQUENCE</scope>
    <source>
        <strain evidence="4">CCFEE 5401</strain>
    </source>
</reference>
<comment type="caution">
    <text evidence="4">The sequence shown here is derived from an EMBL/GenBank/DDBJ whole genome shotgun (WGS) entry which is preliminary data.</text>
</comment>
<evidence type="ECO:0000256" key="3">
    <source>
        <dbReference type="ARBA" id="ARBA00023002"/>
    </source>
</evidence>
<evidence type="ECO:0000256" key="1">
    <source>
        <dbReference type="ARBA" id="ARBA00006484"/>
    </source>
</evidence>
<evidence type="ECO:0000313" key="4">
    <source>
        <dbReference type="EMBL" id="KAK5112342.1"/>
    </source>
</evidence>
<dbReference type="AlphaFoldDB" id="A0AAN7THZ4"/>
<dbReference type="PRINTS" id="PR00081">
    <property type="entry name" value="GDHRDH"/>
</dbReference>
<proteinExistence type="inferred from homology"/>
<evidence type="ECO:0000256" key="2">
    <source>
        <dbReference type="ARBA" id="ARBA00022857"/>
    </source>
</evidence>
<keyword evidence="3" id="KW-0560">Oxidoreductase</keyword>
<dbReference type="InterPro" id="IPR002347">
    <property type="entry name" value="SDR_fam"/>
</dbReference>
<dbReference type="GO" id="GO:0016491">
    <property type="term" value="F:oxidoreductase activity"/>
    <property type="evidence" value="ECO:0007669"/>
    <property type="project" value="UniProtKB-KW"/>
</dbReference>
<dbReference type="PANTHER" id="PTHR24320">
    <property type="entry name" value="RETINOL DEHYDROGENASE"/>
    <property type="match status" value="1"/>
</dbReference>
<gene>
    <name evidence="4" type="ORF">LTR62_004305</name>
</gene>
<dbReference type="InterPro" id="IPR036291">
    <property type="entry name" value="NAD(P)-bd_dom_sf"/>
</dbReference>
<protein>
    <recommendedName>
        <fullName evidence="6">NAD(P)-binding protein</fullName>
    </recommendedName>
</protein>
<dbReference type="PANTHER" id="PTHR24320:SF236">
    <property type="entry name" value="SHORT-CHAIN DEHYDROGENASE-RELATED"/>
    <property type="match status" value="1"/>
</dbReference>
<dbReference type="SUPFAM" id="SSF51735">
    <property type="entry name" value="NAD(P)-binding Rossmann-fold domains"/>
    <property type="match status" value="1"/>
</dbReference>
<comment type="similarity">
    <text evidence="1">Belongs to the short-chain dehydrogenases/reductases (SDR) family.</text>
</comment>
<evidence type="ECO:0008006" key="6">
    <source>
        <dbReference type="Google" id="ProtNLM"/>
    </source>
</evidence>
<name>A0AAN7THZ4_9PEZI</name>
<dbReference type="Pfam" id="PF00106">
    <property type="entry name" value="adh_short"/>
    <property type="match status" value="1"/>
</dbReference>
<dbReference type="EMBL" id="JAVRRL010000031">
    <property type="protein sequence ID" value="KAK5112342.1"/>
    <property type="molecule type" value="Genomic_DNA"/>
</dbReference>
<keyword evidence="2" id="KW-0521">NADP</keyword>
<dbReference type="Proteomes" id="UP001310890">
    <property type="component" value="Unassembled WGS sequence"/>
</dbReference>
<organism evidence="4 5">
    <name type="scientific">Meristemomyces frigidus</name>
    <dbReference type="NCBI Taxonomy" id="1508187"/>
    <lineage>
        <taxon>Eukaryota</taxon>
        <taxon>Fungi</taxon>
        <taxon>Dikarya</taxon>
        <taxon>Ascomycota</taxon>
        <taxon>Pezizomycotina</taxon>
        <taxon>Dothideomycetes</taxon>
        <taxon>Dothideomycetidae</taxon>
        <taxon>Mycosphaerellales</taxon>
        <taxon>Teratosphaeriaceae</taxon>
        <taxon>Meristemomyces</taxon>
    </lineage>
</organism>